<name>A0A1H2ZIN9_ACIFE</name>
<proteinExistence type="predicted"/>
<accession>A0A1H2ZIN9</accession>
<dbReference type="Proteomes" id="UP000182379">
    <property type="component" value="Unassembled WGS sequence"/>
</dbReference>
<reference evidence="1 2" key="1">
    <citation type="submission" date="2016-10" db="EMBL/GenBank/DDBJ databases">
        <authorList>
            <person name="Varghese N."/>
            <person name="Submissions S."/>
        </authorList>
    </citation>
    <scope>NUCLEOTIDE SEQUENCE [LARGE SCALE GENOMIC DNA]</scope>
    <source>
        <strain evidence="1 2">WCC6</strain>
    </source>
</reference>
<protein>
    <submittedName>
        <fullName evidence="1">Uncharacterized protein</fullName>
    </submittedName>
</protein>
<evidence type="ECO:0000313" key="2">
    <source>
        <dbReference type="Proteomes" id="UP000182379"/>
    </source>
</evidence>
<dbReference type="EMBL" id="FNOP01000015">
    <property type="protein sequence ID" value="SDX17187.1"/>
    <property type="molecule type" value="Genomic_DNA"/>
</dbReference>
<comment type="caution">
    <text evidence="1">The sequence shown here is derived from an EMBL/GenBank/DDBJ whole genome shotgun (WGS) entry which is preliminary data.</text>
</comment>
<organism evidence="1 2">
    <name type="scientific">Acidaminococcus fermentans</name>
    <dbReference type="NCBI Taxonomy" id="905"/>
    <lineage>
        <taxon>Bacteria</taxon>
        <taxon>Bacillati</taxon>
        <taxon>Bacillota</taxon>
        <taxon>Negativicutes</taxon>
        <taxon>Acidaminococcales</taxon>
        <taxon>Acidaminococcaceae</taxon>
        <taxon>Acidaminococcus</taxon>
    </lineage>
</organism>
<dbReference type="RefSeq" id="WP_074707453.1">
    <property type="nucleotide sequence ID" value="NZ_FNOP01000015.1"/>
</dbReference>
<dbReference type="AlphaFoldDB" id="A0A1H2ZIN9"/>
<sequence length="61" mass="6916">MENGQMLRSRSQDLDRELAGVLLKISDTAERAARNLIMLRMKRNGKGVNFNERGNVGQSIR</sequence>
<gene>
    <name evidence="1" type="ORF">SAMN05216495_11517</name>
</gene>
<evidence type="ECO:0000313" key="1">
    <source>
        <dbReference type="EMBL" id="SDX17187.1"/>
    </source>
</evidence>